<dbReference type="Pfam" id="PF00151">
    <property type="entry name" value="Lipase"/>
    <property type="match status" value="1"/>
</dbReference>
<dbReference type="PRINTS" id="PR00821">
    <property type="entry name" value="TAGLIPASE"/>
</dbReference>
<proteinExistence type="inferred from homology"/>
<dbReference type="Gene3D" id="3.40.50.1820">
    <property type="entry name" value="alpha/beta hydrolase"/>
    <property type="match status" value="1"/>
</dbReference>
<organism evidence="6 7">
    <name type="scientific">Papilio machaon</name>
    <name type="common">Old World swallowtail butterfly</name>
    <dbReference type="NCBI Taxonomy" id="76193"/>
    <lineage>
        <taxon>Eukaryota</taxon>
        <taxon>Metazoa</taxon>
        <taxon>Ecdysozoa</taxon>
        <taxon>Arthropoda</taxon>
        <taxon>Hexapoda</taxon>
        <taxon>Insecta</taxon>
        <taxon>Pterygota</taxon>
        <taxon>Neoptera</taxon>
        <taxon>Endopterygota</taxon>
        <taxon>Lepidoptera</taxon>
        <taxon>Glossata</taxon>
        <taxon>Ditrysia</taxon>
        <taxon>Papilionoidea</taxon>
        <taxon>Papilionidae</taxon>
        <taxon>Papilioninae</taxon>
        <taxon>Papilio</taxon>
    </lineage>
</organism>
<dbReference type="GO" id="GO:0016298">
    <property type="term" value="F:lipase activity"/>
    <property type="evidence" value="ECO:0007669"/>
    <property type="project" value="InterPro"/>
</dbReference>
<gene>
    <name evidence="6" type="ORF">RR48_14862</name>
</gene>
<evidence type="ECO:0000313" key="6">
    <source>
        <dbReference type="EMBL" id="KPJ11223.1"/>
    </source>
</evidence>
<evidence type="ECO:0000259" key="5">
    <source>
        <dbReference type="Pfam" id="PF00151"/>
    </source>
</evidence>
<dbReference type="Proteomes" id="UP000053240">
    <property type="component" value="Unassembled WGS sequence"/>
</dbReference>
<reference evidence="6 7" key="1">
    <citation type="journal article" date="2015" name="Nat. Commun.">
        <title>Outbred genome sequencing and CRISPR/Cas9 gene editing in butterflies.</title>
        <authorList>
            <person name="Li X."/>
            <person name="Fan D."/>
            <person name="Zhang W."/>
            <person name="Liu G."/>
            <person name="Zhang L."/>
            <person name="Zhao L."/>
            <person name="Fang X."/>
            <person name="Chen L."/>
            <person name="Dong Y."/>
            <person name="Chen Y."/>
            <person name="Ding Y."/>
            <person name="Zhao R."/>
            <person name="Feng M."/>
            <person name="Zhu Y."/>
            <person name="Feng Y."/>
            <person name="Jiang X."/>
            <person name="Zhu D."/>
            <person name="Xiang H."/>
            <person name="Feng X."/>
            <person name="Li S."/>
            <person name="Wang J."/>
            <person name="Zhang G."/>
            <person name="Kronforst M.R."/>
            <person name="Wang W."/>
        </authorList>
    </citation>
    <scope>NUCLEOTIDE SEQUENCE [LARGE SCALE GENOMIC DNA]</scope>
    <source>
        <strain evidence="6">Ya'a_city_454_Pm</strain>
        <tissue evidence="6">Whole body</tissue>
    </source>
</reference>
<evidence type="ECO:0000256" key="3">
    <source>
        <dbReference type="ARBA" id="ARBA00022525"/>
    </source>
</evidence>
<comment type="subcellular location">
    <subcellularLocation>
        <location evidence="1">Secreted</location>
    </subcellularLocation>
</comment>
<evidence type="ECO:0000256" key="2">
    <source>
        <dbReference type="ARBA" id="ARBA00010701"/>
    </source>
</evidence>
<accession>A0A194R0A5</accession>
<dbReference type="AlphaFoldDB" id="A0A194R0A5"/>
<evidence type="ECO:0000256" key="4">
    <source>
        <dbReference type="RuleBase" id="RU004262"/>
    </source>
</evidence>
<protein>
    <submittedName>
        <fullName evidence="6">Pancreatic lipase-related protein 2</fullName>
    </submittedName>
</protein>
<keyword evidence="3" id="KW-0964">Secreted</keyword>
<dbReference type="InParanoid" id="A0A194R0A5"/>
<dbReference type="InterPro" id="IPR000734">
    <property type="entry name" value="TAG_lipase"/>
</dbReference>
<dbReference type="SUPFAM" id="SSF53474">
    <property type="entry name" value="alpha/beta-Hydrolases"/>
    <property type="match status" value="1"/>
</dbReference>
<evidence type="ECO:0000313" key="7">
    <source>
        <dbReference type="Proteomes" id="UP000053240"/>
    </source>
</evidence>
<dbReference type="EMBL" id="KQ460883">
    <property type="protein sequence ID" value="KPJ11223.1"/>
    <property type="molecule type" value="Genomic_DNA"/>
</dbReference>
<dbReference type="GO" id="GO:0016042">
    <property type="term" value="P:lipid catabolic process"/>
    <property type="evidence" value="ECO:0007669"/>
    <property type="project" value="TreeGrafter"/>
</dbReference>
<feature type="domain" description="Lipase" evidence="5">
    <location>
        <begin position="24"/>
        <end position="272"/>
    </location>
</feature>
<sequence>MADSEDGPETPRVLLLRLLHTAIANEQRSGSANRYFVYTRGNFNDPREIIVNDLTTITESGVELIRDTVIIVHGHKSTAFNSLNPTVKNAYLQNFDVNVIVVDWSTVARLDYKLSVANVPGVGTAVGDLISLLLDANRVDLRRIHIVGFNLGAHVAGFAGKRLQGQVARITGLDPSGKQWNMNSGRLSASDAQYVEVIHTDSEGLFANGLRDAIGDVDFYPNGGSKQPGCGLSSSCSHNRAWELFAATLRVDNELSGNSCSTFSQLSWNRCNGDPLAMGDHQFSKPGSGIYRIDMLILIIKERRLKKHLNQNNE</sequence>
<comment type="similarity">
    <text evidence="2 4">Belongs to the AB hydrolase superfamily. Lipase family.</text>
</comment>
<dbReference type="PANTHER" id="PTHR11610">
    <property type="entry name" value="LIPASE"/>
    <property type="match status" value="1"/>
</dbReference>
<evidence type="ECO:0000256" key="1">
    <source>
        <dbReference type="ARBA" id="ARBA00004613"/>
    </source>
</evidence>
<dbReference type="InterPro" id="IPR033906">
    <property type="entry name" value="Lipase_N"/>
</dbReference>
<keyword evidence="7" id="KW-1185">Reference proteome</keyword>
<dbReference type="InterPro" id="IPR029058">
    <property type="entry name" value="AB_hydrolase_fold"/>
</dbReference>
<dbReference type="CDD" id="cd00707">
    <property type="entry name" value="Pancreat_lipase_like"/>
    <property type="match status" value="1"/>
</dbReference>
<dbReference type="InterPro" id="IPR013818">
    <property type="entry name" value="Lipase"/>
</dbReference>
<name>A0A194R0A5_PAPMA</name>
<dbReference type="GO" id="GO:0005615">
    <property type="term" value="C:extracellular space"/>
    <property type="evidence" value="ECO:0007669"/>
    <property type="project" value="TreeGrafter"/>
</dbReference>